<keyword evidence="3" id="KW-0521">NADP</keyword>
<evidence type="ECO:0000256" key="4">
    <source>
        <dbReference type="SAM" id="MobiDB-lite"/>
    </source>
</evidence>
<evidence type="ECO:0000313" key="6">
    <source>
        <dbReference type="EMBL" id="KAF9735906.1"/>
    </source>
</evidence>
<accession>A0A9P6GHU6</accession>
<dbReference type="PROSITE" id="PS00122">
    <property type="entry name" value="CARBOXYLESTERASE_B_1"/>
    <property type="match status" value="1"/>
</dbReference>
<dbReference type="OrthoDB" id="3200163at2759"/>
<comment type="similarity">
    <text evidence="1">Belongs to the type-B carboxylesterase/lipase family.</text>
</comment>
<dbReference type="InterPro" id="IPR029058">
    <property type="entry name" value="AB_hydrolase_fold"/>
</dbReference>
<evidence type="ECO:0000256" key="1">
    <source>
        <dbReference type="ARBA" id="ARBA00005964"/>
    </source>
</evidence>
<dbReference type="InterPro" id="IPR036291">
    <property type="entry name" value="NAD(P)-bd_dom_sf"/>
</dbReference>
<evidence type="ECO:0000313" key="7">
    <source>
        <dbReference type="Proteomes" id="UP000756921"/>
    </source>
</evidence>
<dbReference type="AlphaFoldDB" id="A0A9P6GHU6"/>
<dbReference type="SUPFAM" id="SSF53474">
    <property type="entry name" value="alpha/beta-Hydrolases"/>
    <property type="match status" value="1"/>
</dbReference>
<keyword evidence="2" id="KW-0378">Hydrolase</keyword>
<evidence type="ECO:0000256" key="2">
    <source>
        <dbReference type="ARBA" id="ARBA00022801"/>
    </source>
</evidence>
<dbReference type="PRINTS" id="PR00081">
    <property type="entry name" value="GDHRDH"/>
</dbReference>
<feature type="region of interest" description="Disordered" evidence="4">
    <location>
        <begin position="1"/>
        <end position="20"/>
    </location>
</feature>
<dbReference type="InterPro" id="IPR019826">
    <property type="entry name" value="Carboxylesterase_B_AS"/>
</dbReference>
<dbReference type="SUPFAM" id="SSF51735">
    <property type="entry name" value="NAD(P)-binding Rossmann-fold domains"/>
    <property type="match status" value="1"/>
</dbReference>
<dbReference type="Gene3D" id="3.40.50.1820">
    <property type="entry name" value="alpha/beta hydrolase"/>
    <property type="match status" value="1"/>
</dbReference>
<comment type="caution">
    <text evidence="6">The sequence shown here is derived from an EMBL/GenBank/DDBJ whole genome shotgun (WGS) entry which is preliminary data.</text>
</comment>
<evidence type="ECO:0000259" key="5">
    <source>
        <dbReference type="Pfam" id="PF00135"/>
    </source>
</evidence>
<feature type="compositionally biased region" description="Basic residues" evidence="4">
    <location>
        <begin position="1"/>
        <end position="14"/>
    </location>
</feature>
<organism evidence="6 7">
    <name type="scientific">Paraphaeosphaeria minitans</name>
    <dbReference type="NCBI Taxonomy" id="565426"/>
    <lineage>
        <taxon>Eukaryota</taxon>
        <taxon>Fungi</taxon>
        <taxon>Dikarya</taxon>
        <taxon>Ascomycota</taxon>
        <taxon>Pezizomycotina</taxon>
        <taxon>Dothideomycetes</taxon>
        <taxon>Pleosporomycetidae</taxon>
        <taxon>Pleosporales</taxon>
        <taxon>Massarineae</taxon>
        <taxon>Didymosphaeriaceae</taxon>
        <taxon>Paraphaeosphaeria</taxon>
    </lineage>
</organism>
<dbReference type="InterPro" id="IPR020904">
    <property type="entry name" value="Sc_DH/Rdtase_CS"/>
</dbReference>
<feature type="domain" description="Carboxylesterase type B" evidence="5">
    <location>
        <begin position="16"/>
        <end position="505"/>
    </location>
</feature>
<proteinExistence type="inferred from homology"/>
<dbReference type="GO" id="GO:0016787">
    <property type="term" value="F:hydrolase activity"/>
    <property type="evidence" value="ECO:0007669"/>
    <property type="project" value="UniProtKB-KW"/>
</dbReference>
<dbReference type="PRINTS" id="PR00080">
    <property type="entry name" value="SDRFAMILY"/>
</dbReference>
<keyword evidence="7" id="KW-1185">Reference proteome</keyword>
<dbReference type="Gene3D" id="3.40.50.720">
    <property type="entry name" value="NAD(P)-binding Rossmann-like Domain"/>
    <property type="match status" value="1"/>
</dbReference>
<gene>
    <name evidence="6" type="ORF">PMIN01_05821</name>
</gene>
<sequence length="857" mass="93604">MTITHKHKHKHKHKDLGEIQGNSNDGVVQFLGLKYASLENRFAAPSLVTDYSSGLIDATKFGPPTVSPIGAVNNEFEFIQKELPLPPDVPNHSDIEGLNLNITVPVGKNGNIDSNAKLPVHVFVHGGGFAVGSSWYPHYDPAPLVRISIEKGKPIIGVTINYRLGVTGFMTSKELRSYGYKANNGFHDQRTALQWVRKYICGFGGNPEEITVSGESAGGCMYLRTTSGKTLMITVSALMLLTSKKPLVKRVLSTGGAILLFKPIPEAVTETAYSKIIEAFGLKDKTPEERVQTLLSLPVDDLWQKVPPGTPLTPSVDNDIVPGVATFPGVSSQSEDPKFPLPGRNWCSAVMIGDSKLDGSILAYLGLNAKLPNIASQFIESVNKTLSDHPDAVSTLLSAYNITSPSNDDEALLSILRFGTEISFYAPSLAFAKGWPRTKANKFFLYHFNEGIPWEGKFKGEAGHILDVAFLFQNYKEHLRDKQKKVARAYGEDIIEFINGNDPWPPVEGEQFGARVYGPSSEGITAKYVASGNPAEVGRHDRVLKLGEQIGFDLVMDVFQNFAFGQYLLASKIYYLSALLADFITEAGCKVVFGDVNEPAARDLESSLGDAVRFQHCDTSSYRSQLDLFALAEDTYGTIDVVVANAGVANHKDIFDPSSDISVEPSMMEVDINLKGAIYTARIGMHYLRKIGGGDLVLVSSIAGFKECGGLAPYTASKHGVLGLMRGLHIVAIEENIRINVICPWMTKTKLVRGIETGWRELSLPENEPEDVARSMVLCASANRSEEGNFHAGAKMPFAGKILWIAGGEPYEIEDAIQTLEPQWLGEENSEVLAKGQRFLASQGTSWDADKLEHKMP</sequence>
<dbReference type="PANTHER" id="PTHR43142:SF11">
    <property type="entry name" value="CARBOXYLIC ESTER HYDROLASE"/>
    <property type="match status" value="1"/>
</dbReference>
<dbReference type="Pfam" id="PF00135">
    <property type="entry name" value="COesterase"/>
    <property type="match status" value="1"/>
</dbReference>
<name>A0A9P6GHU6_9PLEO</name>
<protein>
    <submittedName>
        <fullName evidence="6">Carboxylesterase</fullName>
    </submittedName>
</protein>
<dbReference type="EMBL" id="WJXW01000005">
    <property type="protein sequence ID" value="KAF9735906.1"/>
    <property type="molecule type" value="Genomic_DNA"/>
</dbReference>
<reference evidence="6" key="1">
    <citation type="journal article" date="2020" name="Mol. Plant Microbe Interact.">
        <title>Genome Sequence of the Biocontrol Agent Coniothyrium minitans strain Conio (IMI 134523).</title>
        <authorList>
            <person name="Patel D."/>
            <person name="Shittu T.A."/>
            <person name="Baroncelli R."/>
            <person name="Muthumeenakshi S."/>
            <person name="Osborne T.H."/>
            <person name="Janganan T.K."/>
            <person name="Sreenivasaprasad S."/>
        </authorList>
    </citation>
    <scope>NUCLEOTIDE SEQUENCE</scope>
    <source>
        <strain evidence="6">Conio</strain>
    </source>
</reference>
<evidence type="ECO:0000256" key="3">
    <source>
        <dbReference type="ARBA" id="ARBA00022857"/>
    </source>
</evidence>
<dbReference type="InterPro" id="IPR002018">
    <property type="entry name" value="CarbesteraseB"/>
</dbReference>
<dbReference type="Pfam" id="PF00106">
    <property type="entry name" value="adh_short"/>
    <property type="match status" value="1"/>
</dbReference>
<dbReference type="Proteomes" id="UP000756921">
    <property type="component" value="Unassembled WGS sequence"/>
</dbReference>
<dbReference type="PANTHER" id="PTHR43142">
    <property type="entry name" value="CARBOXYLIC ESTER HYDROLASE"/>
    <property type="match status" value="1"/>
</dbReference>
<dbReference type="PROSITE" id="PS00061">
    <property type="entry name" value="ADH_SHORT"/>
    <property type="match status" value="1"/>
</dbReference>
<dbReference type="InterPro" id="IPR002347">
    <property type="entry name" value="SDR_fam"/>
</dbReference>